<dbReference type="SUPFAM" id="SSF53335">
    <property type="entry name" value="S-adenosyl-L-methionine-dependent methyltransferases"/>
    <property type="match status" value="1"/>
</dbReference>
<accession>F0YMY6</accession>
<dbReference type="Proteomes" id="UP000002729">
    <property type="component" value="Unassembled WGS sequence"/>
</dbReference>
<keyword evidence="5" id="KW-1185">Reference proteome</keyword>
<protein>
    <recommendedName>
        <fullName evidence="6">DNA (cytosine-5-)-methyltransferase</fullName>
    </recommendedName>
</protein>
<proteinExistence type="predicted"/>
<feature type="region of interest" description="Disordered" evidence="3">
    <location>
        <begin position="1499"/>
        <end position="1523"/>
    </location>
</feature>
<feature type="compositionally biased region" description="Pro residues" evidence="3">
    <location>
        <begin position="1179"/>
        <end position="1189"/>
    </location>
</feature>
<feature type="region of interest" description="Disordered" evidence="3">
    <location>
        <begin position="135"/>
        <end position="169"/>
    </location>
</feature>
<feature type="compositionally biased region" description="Low complexity" evidence="3">
    <location>
        <begin position="443"/>
        <end position="453"/>
    </location>
</feature>
<dbReference type="Gene3D" id="3.40.50.150">
    <property type="entry name" value="Vaccinia Virus protein VP39"/>
    <property type="match status" value="1"/>
</dbReference>
<keyword evidence="2" id="KW-0808">Transferase</keyword>
<dbReference type="PANTHER" id="PTHR35871">
    <property type="entry name" value="EXPRESSED PROTEIN"/>
    <property type="match status" value="1"/>
</dbReference>
<evidence type="ECO:0000256" key="3">
    <source>
        <dbReference type="SAM" id="MobiDB-lite"/>
    </source>
</evidence>
<gene>
    <name evidence="4" type="ORF">AURANDRAFT_67940</name>
</gene>
<reference evidence="4 5" key="1">
    <citation type="journal article" date="2011" name="Proc. Natl. Acad. Sci. U.S.A.">
        <title>Niche of harmful alga Aureococcus anophagefferens revealed through ecogenomics.</title>
        <authorList>
            <person name="Gobler C.J."/>
            <person name="Berry D.L."/>
            <person name="Dyhrman S.T."/>
            <person name="Wilhelm S.W."/>
            <person name="Salamov A."/>
            <person name="Lobanov A.V."/>
            <person name="Zhang Y."/>
            <person name="Collier J.L."/>
            <person name="Wurch L.L."/>
            <person name="Kustka A.B."/>
            <person name="Dill B.D."/>
            <person name="Shah M."/>
            <person name="VerBerkmoes N.C."/>
            <person name="Kuo A."/>
            <person name="Terry A."/>
            <person name="Pangilinan J."/>
            <person name="Lindquist E.A."/>
            <person name="Lucas S."/>
            <person name="Paulsen I.T."/>
            <person name="Hattenrath-Lehmann T.K."/>
            <person name="Talmage S.C."/>
            <person name="Walker E.A."/>
            <person name="Koch F."/>
            <person name="Burson A.M."/>
            <person name="Marcoval M.A."/>
            <person name="Tang Y.Z."/>
            <person name="Lecleir G.R."/>
            <person name="Coyne K.J."/>
            <person name="Berg G.M."/>
            <person name="Bertrand E.M."/>
            <person name="Saito M.A."/>
            <person name="Gladyshev V.N."/>
            <person name="Grigoriev I.V."/>
        </authorList>
    </citation>
    <scope>NUCLEOTIDE SEQUENCE [LARGE SCALE GENOMIC DNA]</scope>
    <source>
        <strain evidence="5">CCMP 1984</strain>
    </source>
</reference>
<dbReference type="Pfam" id="PF00145">
    <property type="entry name" value="DNA_methylase"/>
    <property type="match status" value="1"/>
</dbReference>
<evidence type="ECO:0000313" key="5">
    <source>
        <dbReference type="Proteomes" id="UP000002729"/>
    </source>
</evidence>
<dbReference type="InterPro" id="IPR001525">
    <property type="entry name" value="C5_MeTfrase"/>
</dbReference>
<dbReference type="GO" id="GO:0032259">
    <property type="term" value="P:methylation"/>
    <property type="evidence" value="ECO:0007669"/>
    <property type="project" value="UniProtKB-KW"/>
</dbReference>
<dbReference type="InterPro" id="IPR029063">
    <property type="entry name" value="SAM-dependent_MTases_sf"/>
</dbReference>
<dbReference type="RefSeq" id="XP_009041774.1">
    <property type="nucleotide sequence ID" value="XM_009043526.1"/>
</dbReference>
<feature type="compositionally biased region" description="Acidic residues" evidence="3">
    <location>
        <begin position="458"/>
        <end position="468"/>
    </location>
</feature>
<sequence length="1523" mass="167291">MASSLSDRGWLFVRSSDRGWLPSDGQSLSSDFESAEAAIAGKGWERSLGWKVVKARPRASDGGVTYYTLSYCCYKSRRDRMAKKSPNAARASGPAELSADEAHALAACGSLPPCPEGFELSFIDGGSMAHALKTAKHGPRREPSTHWASPTALRDGGDRAHANHGVYSSDLVTPDGTRIPVERDNHFPTFAVSIFSEGQLEEQGYRFHTTESARGLSKFMITPAGDEVKLMTWRNLKMVYVRAVAPQPAPEGLSAAAVSEPPWPEPQPRVEAMEIFAGFGSMSRALQDGGVSIVATCENDPRKAGALANNLPNVHNYGDIHDDSIVGHVWNPRSVSAIAAGVECQDYSKAGARRGLGGPKRRTLERFAHVVRCIGPHLLLVENVWPFVVMLGLAYLVSLLSAPRRNGESRYILRLPTGVEEAELSKSSLHGPVGGGGDDDVPDAPALAAPAPDGDGGGVEDGDDDDPDVPALAAPAPEGDDGGDDDEEEEELAEDDFTGCGGDLVDWTPKVTLRRPRGAGAAAEARRRKRSSLGHRTMDALAALKRGAMRLIGAVGGASRRRRHQSGHRGDDGREDNRRRDEENRRARVEEVTERNARRYQPMIDRLRGHLTAETTYKLSLAYDPEDPDSRLEMSDSELRRTRTKAECVERFLRYLRDFNTGEPGSLTAMECAQKAADEAYGKVGARTVMGYFRNQYLPSEGYFLADERGSYLRDSWTSCFLSQDDLVLRLNLLVRANLRTMSLEKLAELMSEVMMMKITDNFDGGAPTGSKTIRSTRATTVEPDWYVDGDVDGDVRGFFWKRYGLSWPIKKGHGVYTIAHSDKIQLEYRDRKKSYMTDVHERAADDRNKRFLPLEKEMEVLQHKWIQLSLEEAEKLFVAHEKTNPNARQDLEPHRVKVEIDGASVDAVEFNVNASSAFEAYVESMPMGGSLSARRPSDAPPLVAIGQDEMCRHSHEYTSKCWTHKGAAPIDKKSRGLAVHVSGFVSRAQKIGFGFPLDEATLAAINAHRAGKQYPVTMSGVDVGQAWIKVQEQQGVAQPTKDMPPLKKNVPAGYWDNAVDICAVGLWHMNPGANKEGWWLGVHIIVHTYDVIQAFEFVYGKLSGAATPCQALFYFDHSAQHGHSKPDALSTTQMNLSWGGDQPIVRDTVIERSEGFLGPFEPMLKPGETQHGYFDNPSAPPVDDPAAPPGNGRRATAKPKPPKHGAEYYRASALSDANATAEAKIRAATTEAGVAWVQIPADDAKAYVQARSIKEQGKRAATAPKDKKVGSLRARAATYHSENASITIDLGSKPPGYDEWRAALEVHAASVTGFLGQPKGGKQLLRERGLWHQGMSWTGKKDTYGVPETVDIDGVARSTCAKDVLAACWDYQNETSELEQMVTDLGHRAMFTPKGHCELAGEGIEYDWGVASRWKRKNGRDEDQHLQEDTLRSLSPKVLPVLRVRMFERTAWRYKQAYRRVTRGEATAGEFAEVERLQKEIRRHRDAEVELAALEGRRENPLAALDAPPGTAPVRAATAAGP</sequence>
<dbReference type="PANTHER" id="PTHR35871:SF1">
    <property type="entry name" value="CXC1-LIKE CYSTEINE CLUSTER ASSOCIATED WITH KDZ TRANSPOSASES DOMAIN-CONTAINING PROTEIN"/>
    <property type="match status" value="1"/>
</dbReference>
<feature type="region of interest" description="Disordered" evidence="3">
    <location>
        <begin position="1168"/>
        <end position="1206"/>
    </location>
</feature>
<organism evidence="5">
    <name type="scientific">Aureococcus anophagefferens</name>
    <name type="common">Harmful bloom alga</name>
    <dbReference type="NCBI Taxonomy" id="44056"/>
    <lineage>
        <taxon>Eukaryota</taxon>
        <taxon>Sar</taxon>
        <taxon>Stramenopiles</taxon>
        <taxon>Ochrophyta</taxon>
        <taxon>Pelagophyceae</taxon>
        <taxon>Pelagomonadales</taxon>
        <taxon>Pelagomonadaceae</taxon>
        <taxon>Aureococcus</taxon>
    </lineage>
</organism>
<feature type="compositionally biased region" description="Acidic residues" evidence="3">
    <location>
        <begin position="478"/>
        <end position="497"/>
    </location>
</feature>
<feature type="region of interest" description="Disordered" evidence="3">
    <location>
        <begin position="554"/>
        <end position="593"/>
    </location>
</feature>
<dbReference type="EMBL" id="GL833169">
    <property type="protein sequence ID" value="EGB03507.1"/>
    <property type="molecule type" value="Genomic_DNA"/>
</dbReference>
<dbReference type="InParanoid" id="F0YMY6"/>
<evidence type="ECO:0000256" key="2">
    <source>
        <dbReference type="ARBA" id="ARBA00022679"/>
    </source>
</evidence>
<evidence type="ECO:0008006" key="6">
    <source>
        <dbReference type="Google" id="ProtNLM"/>
    </source>
</evidence>
<feature type="region of interest" description="Disordered" evidence="3">
    <location>
        <begin position="423"/>
        <end position="537"/>
    </location>
</feature>
<feature type="compositionally biased region" description="Basic and acidic residues" evidence="3">
    <location>
        <begin position="568"/>
        <end position="593"/>
    </location>
</feature>
<dbReference type="eggNOG" id="ENOG502SD1E">
    <property type="taxonomic scope" value="Eukaryota"/>
</dbReference>
<dbReference type="GO" id="GO:0008168">
    <property type="term" value="F:methyltransferase activity"/>
    <property type="evidence" value="ECO:0007669"/>
    <property type="project" value="UniProtKB-KW"/>
</dbReference>
<evidence type="ECO:0000256" key="1">
    <source>
        <dbReference type="ARBA" id="ARBA00022603"/>
    </source>
</evidence>
<evidence type="ECO:0000313" key="4">
    <source>
        <dbReference type="EMBL" id="EGB03507.1"/>
    </source>
</evidence>
<dbReference type="GeneID" id="20226511"/>
<name>F0YMY6_AURAN</name>
<dbReference type="KEGG" id="aaf:AURANDRAFT_67940"/>
<keyword evidence="1" id="KW-0489">Methyltransferase</keyword>
<dbReference type="OrthoDB" id="61851at2759"/>